<dbReference type="InParanoid" id="A0A0D2WWK7"/>
<organism evidence="3 4">
    <name type="scientific">Capsaspora owczarzaki (strain ATCC 30864)</name>
    <dbReference type="NCBI Taxonomy" id="595528"/>
    <lineage>
        <taxon>Eukaryota</taxon>
        <taxon>Filasterea</taxon>
        <taxon>Capsaspora</taxon>
    </lineage>
</organism>
<dbReference type="Gene3D" id="3.80.10.10">
    <property type="entry name" value="Ribonuclease Inhibitor"/>
    <property type="match status" value="1"/>
</dbReference>
<dbReference type="GO" id="GO:0005525">
    <property type="term" value="F:GTP binding"/>
    <property type="evidence" value="ECO:0007669"/>
    <property type="project" value="InterPro"/>
</dbReference>
<dbReference type="EMBL" id="KE346374">
    <property type="protein sequence ID" value="KJE97370.1"/>
    <property type="molecule type" value="Genomic_DNA"/>
</dbReference>
<feature type="region of interest" description="Disordered" evidence="1">
    <location>
        <begin position="646"/>
        <end position="685"/>
    </location>
</feature>
<keyword evidence="4" id="KW-1185">Reference proteome</keyword>
<dbReference type="SUPFAM" id="SSF52540">
    <property type="entry name" value="P-loop containing nucleoside triphosphate hydrolases"/>
    <property type="match status" value="1"/>
</dbReference>
<dbReference type="SUPFAM" id="SSF52047">
    <property type="entry name" value="RNI-like"/>
    <property type="match status" value="1"/>
</dbReference>
<evidence type="ECO:0000313" key="3">
    <source>
        <dbReference type="EMBL" id="KJE97370.1"/>
    </source>
</evidence>
<gene>
    <name evidence="3" type="ORF">CAOG_007241</name>
</gene>
<feature type="region of interest" description="Disordered" evidence="1">
    <location>
        <begin position="141"/>
        <end position="176"/>
    </location>
</feature>
<dbReference type="CDD" id="cd00882">
    <property type="entry name" value="Ras_like_GTPase"/>
    <property type="match status" value="1"/>
</dbReference>
<feature type="compositionally biased region" description="Low complexity" evidence="1">
    <location>
        <begin position="1215"/>
        <end position="1228"/>
    </location>
</feature>
<dbReference type="Proteomes" id="UP000008743">
    <property type="component" value="Unassembled WGS sequence"/>
</dbReference>
<dbReference type="Gene3D" id="3.40.50.300">
    <property type="entry name" value="P-loop containing nucleotide triphosphate hydrolases"/>
    <property type="match status" value="1"/>
</dbReference>
<name>A0A0D2WWK7_CAPO3</name>
<dbReference type="OrthoDB" id="2130433at2759"/>
<dbReference type="Pfam" id="PF01926">
    <property type="entry name" value="MMR_HSR1"/>
    <property type="match status" value="1"/>
</dbReference>
<dbReference type="InterPro" id="IPR006073">
    <property type="entry name" value="GTP-bd"/>
</dbReference>
<feature type="region of interest" description="Disordered" evidence="1">
    <location>
        <begin position="1212"/>
        <end position="1241"/>
    </location>
</feature>
<proteinExistence type="predicted"/>
<dbReference type="InterPro" id="IPR027417">
    <property type="entry name" value="P-loop_NTPase"/>
</dbReference>
<feature type="region of interest" description="Disordered" evidence="1">
    <location>
        <begin position="77"/>
        <end position="118"/>
    </location>
</feature>
<feature type="compositionally biased region" description="Low complexity" evidence="1">
    <location>
        <begin position="148"/>
        <end position="169"/>
    </location>
</feature>
<sequence>MSKYAHTHIRDTRCDHSSCSWSFLVMADVRVFRTLERPPDELRQLLRDAPHLAYTVHPTLGCNALFYACCVATSAHPSSQSAPQGDDRGDGLHPNARPSSPHESSSSTQPPLVVERDSLNRRETRIAILVEAMTRFSSQFKYDTPAQTEPAADTANANPPANPAESPTSQQADQPAAAAVTLPSQLQTAQQWDFERDDSPDAFHAGGGVVFHCDAVKFQAAKRRGPPPTSQQVAEIVHSAMQTLVRAFKLLGSSHSSSPVSIATRRVGKLVFAGTPIGDKGLREVFELFHTFLIFDTLDISNCNISGTGLSELALHFEAWRARETRYGLHPVLRSVVVHSNPGVWDESALDELGLAMRASNQVLHFEVLPPSGSTSLAPTTTTTNDVRSRMERDLAPTALRLQREALQAYLHFTLRKPADEAELLGMYGYFPPKSTEPEAEQQYARLKQPRSTIACSGIQEEGVLSAVCSRILDLPESPSDLCLLAAGNSLGHTHAFNSIPLQCIAYLDLSNNLLDDSTLSELARLAALRVAILDDNLLAFADVTTFLSQLPNLKHLQHVSLNANKITAASASNLTQMLRVLAHLGESSDKPEVHVNLQSLEESLAEPLVGTDSSFKLASSHGVESTAQAAPVEAATASVVEVEAQTPMAPAESPTTEEDTLAAPTEEQISSSATTSKQQQQQRPVVVQLRQNQLGASGVRAVLDELESLATSSTPSTLLLDLRDNHVDNLEVDFKLHHFATRSYAPLLDEIDAANQLFFQRTDASNTTHRVPFTMRGLFIGAVPGLARNGSDKRDLAACLGKATHPMIHGSLDVVVETKHIFDGGTQAEQVNTIIETIGKLEAERALPHFLVLCYNEHDRRTLDDLPLQFYSLRSVYSGPVLLLATREEDFPSYAGRAVLAREGRELARMFGCPFLRLAHRIPAQVTFEHVVATWCVQYTLDWFECNRRPSSARVRLQAGPPARSNPAAQRASPRPQLPLIVLFGKSRAGKSTLINSVFRREVAQVATLKNVGGVTQANTVHNYMGRLLLVDTKGFEAGDAPVSASEAEQQRADEQESRSQIESIVEYTRTHNVRMLWYVTNSFHRVDPVVVDFVCNTVPALAKRLGLPELPVIFVRTHCDEMTHVEFQRDVRKLEASMRPAWGKWPAHVKAVLPMTRSDVSYAGVDYLIQTALACGLPTEGLNAQRALESPAVKAQIVEKFCCPFVLEAPETSSSSSSNNSNSNSSTAATDSQASGAEGDAPSLFFGSSAAQRCGKPLGTLRGAPTLLSSGARCVDRHVTPYLKYREQAMLSKVQLRADLIRFAEQLLSSTHEEESLASVIQGQCKTHSCRAFFSTLGVVCEKLVLESPLSSSSSSSASSAANNDSATAIQHVKLPSTSSIASLGLDATLPTLIHHIAREWRVSPEAERIECTRWLLLAQFWRETARKTAETAGMACPVLDLSGALPSDSPAVLPSRKQVGLLDAAAVSLLWDKYLQLTDLVQAEQLVEQAQFSSSHSARAPQLGGGAVAYKTQMQRLQVVLRFPVLADALVKALAQLLHACCIEVAVDGQRASSHRTCSTHCLSIGWLDVDGHPHMQSWRTRIGALIERFLCFTGVVGEARAPTEGEPREEAPFPSAESLSALYRNAVCVLIAGTALSGCPNRPAVLLQYDNVPGLVWTTRTSVSALVRQQTLLEEQRRPHRLQAVDQTAMDRFRDALSLVTATDASSSHEAALEDVTVWNLEVHTRLVAEMIEALRFAWSDSNMWSIFRLVYLRMATVAQQSWVFSKRRSQRNLELQDAILTQWLSTLSEASLGALCFSTDCLAEPVDGAQFGVQTEGKSAAAVREIAHAMFSERVSAALNAAKASAASARESVMADPDK</sequence>
<protein>
    <recommendedName>
        <fullName evidence="2">G domain-containing protein</fullName>
    </recommendedName>
</protein>
<reference evidence="4" key="1">
    <citation type="submission" date="2011-02" db="EMBL/GenBank/DDBJ databases">
        <title>The Genome Sequence of Capsaspora owczarzaki ATCC 30864.</title>
        <authorList>
            <person name="Russ C."/>
            <person name="Cuomo C."/>
            <person name="Burger G."/>
            <person name="Gray M.W."/>
            <person name="Holland P.W.H."/>
            <person name="King N."/>
            <person name="Lang F.B.F."/>
            <person name="Roger A.J."/>
            <person name="Ruiz-Trillo I."/>
            <person name="Young S.K."/>
            <person name="Zeng Q."/>
            <person name="Gargeya S."/>
            <person name="Alvarado L."/>
            <person name="Berlin A."/>
            <person name="Chapman S.B."/>
            <person name="Chen Z."/>
            <person name="Freedman E."/>
            <person name="Gellesch M."/>
            <person name="Goldberg J."/>
            <person name="Griggs A."/>
            <person name="Gujja S."/>
            <person name="Heilman E."/>
            <person name="Heiman D."/>
            <person name="Howarth C."/>
            <person name="Mehta T."/>
            <person name="Neiman D."/>
            <person name="Pearson M."/>
            <person name="Roberts A."/>
            <person name="Saif S."/>
            <person name="Shea T."/>
            <person name="Shenoy N."/>
            <person name="Sisk P."/>
            <person name="Stolte C."/>
            <person name="Sykes S."/>
            <person name="White J."/>
            <person name="Yandava C."/>
            <person name="Haas B."/>
            <person name="Nusbaum C."/>
            <person name="Birren B."/>
        </authorList>
    </citation>
    <scope>NUCLEOTIDE SEQUENCE</scope>
    <source>
        <strain evidence="4">ATCC 30864</strain>
    </source>
</reference>
<evidence type="ECO:0000256" key="1">
    <source>
        <dbReference type="SAM" id="MobiDB-lite"/>
    </source>
</evidence>
<accession>A0A0D2WWK7</accession>
<feature type="domain" description="G" evidence="2">
    <location>
        <begin position="982"/>
        <end position="1053"/>
    </location>
</feature>
<dbReference type="InterPro" id="IPR032675">
    <property type="entry name" value="LRR_dom_sf"/>
</dbReference>
<feature type="compositionally biased region" description="Polar residues" evidence="1">
    <location>
        <begin position="668"/>
        <end position="678"/>
    </location>
</feature>
<evidence type="ECO:0000313" key="4">
    <source>
        <dbReference type="Proteomes" id="UP000008743"/>
    </source>
</evidence>
<feature type="compositionally biased region" description="Low complexity" evidence="1">
    <location>
        <begin position="98"/>
        <end position="111"/>
    </location>
</feature>
<evidence type="ECO:0000259" key="2">
    <source>
        <dbReference type="Pfam" id="PF01926"/>
    </source>
</evidence>